<dbReference type="Proteomes" id="UP000501379">
    <property type="component" value="Chromosome"/>
</dbReference>
<dbReference type="PROSITE" id="PS51900">
    <property type="entry name" value="CB"/>
    <property type="match status" value="1"/>
</dbReference>
<dbReference type="Pfam" id="PF00589">
    <property type="entry name" value="Phage_integrase"/>
    <property type="match status" value="1"/>
</dbReference>
<dbReference type="InterPro" id="IPR050090">
    <property type="entry name" value="Tyrosine_recombinase_XerCD"/>
</dbReference>
<keyword evidence="9 11" id="KW-0233">DNA recombination</keyword>
<proteinExistence type="inferred from homology"/>
<dbReference type="InterPro" id="IPR013762">
    <property type="entry name" value="Integrase-like_cat_sf"/>
</dbReference>
<evidence type="ECO:0000256" key="11">
    <source>
        <dbReference type="HAMAP-Rule" id="MF_01808"/>
    </source>
</evidence>
<evidence type="ECO:0000256" key="10">
    <source>
        <dbReference type="ARBA" id="ARBA00023306"/>
    </source>
</evidence>
<sequence length="317" mass="35192">MQDHLDAYLEHLRRERQVSPHTLDGYRRDLLKVLALCEKNAIAHWSDLDGRSLRSVVARLHAQGQSSRSLARLLSAVRGLYQYLNREGLCRHDPATGLSPPKGERRLPRTLDADRTVQLLDGAVEDDFIARRDQAMLELFYSSGLRLSELVGLDLSGLDLSGGLVRVVGKGNKTRELPVGSKAREALQAWLELRLLSNPADGAVFVSQQGRRLGARAVQLRVRQAGVRELGQNLHPHMLRHSFASHMLESSQDLRAVQELLGHADISTTQIYTHLDFQHLATVYDQAHPRAKRSSASPAQDAPLAPANANRSTGNDE</sequence>
<comment type="similarity">
    <text evidence="2 11">Belongs to the 'phage' integrase family. XerC subfamily.</text>
</comment>
<evidence type="ECO:0000259" key="13">
    <source>
        <dbReference type="PROSITE" id="PS51898"/>
    </source>
</evidence>
<dbReference type="GO" id="GO:0006313">
    <property type="term" value="P:DNA transposition"/>
    <property type="evidence" value="ECO:0007669"/>
    <property type="project" value="UniProtKB-UniRule"/>
</dbReference>
<feature type="active site" evidence="11">
    <location>
        <position position="240"/>
    </location>
</feature>
<evidence type="ECO:0000259" key="14">
    <source>
        <dbReference type="PROSITE" id="PS51900"/>
    </source>
</evidence>
<dbReference type="GO" id="GO:0005737">
    <property type="term" value="C:cytoplasm"/>
    <property type="evidence" value="ECO:0007669"/>
    <property type="project" value="UniProtKB-SubCell"/>
</dbReference>
<evidence type="ECO:0000256" key="6">
    <source>
        <dbReference type="ARBA" id="ARBA00022829"/>
    </source>
</evidence>
<keyword evidence="8 11" id="KW-0238">DNA-binding</keyword>
<dbReference type="RefSeq" id="WP_173211166.1">
    <property type="nucleotide sequence ID" value="NZ_CP053697.2"/>
</dbReference>
<feature type="active site" evidence="11">
    <location>
        <position position="170"/>
    </location>
</feature>
<dbReference type="GO" id="GO:0007059">
    <property type="term" value="P:chromosome segregation"/>
    <property type="evidence" value="ECO:0007669"/>
    <property type="project" value="UniProtKB-UniRule"/>
</dbReference>
<keyword evidence="4 11" id="KW-0963">Cytoplasm</keyword>
<feature type="active site" evidence="11">
    <location>
        <position position="146"/>
    </location>
</feature>
<dbReference type="GO" id="GO:0003677">
    <property type="term" value="F:DNA binding"/>
    <property type="evidence" value="ECO:0007669"/>
    <property type="project" value="UniProtKB-UniRule"/>
</dbReference>
<dbReference type="PANTHER" id="PTHR30349">
    <property type="entry name" value="PHAGE INTEGRASE-RELATED"/>
    <property type="match status" value="1"/>
</dbReference>
<dbReference type="HAMAP" id="MF_01808">
    <property type="entry name" value="Recomb_XerC_XerD"/>
    <property type="match status" value="1"/>
</dbReference>
<dbReference type="InterPro" id="IPR010998">
    <property type="entry name" value="Integrase_recombinase_N"/>
</dbReference>
<reference evidence="15" key="1">
    <citation type="submission" date="2020-07" db="EMBL/GenBank/DDBJ databases">
        <title>Nitrate ammonifying Pseudomonas campi sp. nov. isolated from German agricultural grassland.</title>
        <authorList>
            <person name="Timsy T."/>
            <person name="Ulrich A."/>
            <person name="Spanner T."/>
            <person name="Foesel B."/>
            <person name="Kolb S."/>
            <person name="Horn M.A."/>
            <person name="Behrendt U."/>
        </authorList>
    </citation>
    <scope>NUCLEOTIDE SEQUENCE</scope>
    <source>
        <strain evidence="15">S1-A32-2</strain>
    </source>
</reference>
<evidence type="ECO:0000256" key="4">
    <source>
        <dbReference type="ARBA" id="ARBA00022490"/>
    </source>
</evidence>
<dbReference type="InterPro" id="IPR011931">
    <property type="entry name" value="Recomb_XerC"/>
</dbReference>
<evidence type="ECO:0000256" key="12">
    <source>
        <dbReference type="SAM" id="MobiDB-lite"/>
    </source>
</evidence>
<evidence type="ECO:0000256" key="2">
    <source>
        <dbReference type="ARBA" id="ARBA00006657"/>
    </source>
</evidence>
<keyword evidence="6 11" id="KW-0159">Chromosome partition</keyword>
<dbReference type="SUPFAM" id="SSF56349">
    <property type="entry name" value="DNA breaking-rejoining enzymes"/>
    <property type="match status" value="1"/>
</dbReference>
<dbReference type="NCBIfam" id="TIGR02224">
    <property type="entry name" value="recomb_XerC"/>
    <property type="match status" value="1"/>
</dbReference>
<dbReference type="KEGG" id="pcam:HNE05_18945"/>
<dbReference type="PROSITE" id="PS51898">
    <property type="entry name" value="TYR_RECOMBINASE"/>
    <property type="match status" value="1"/>
</dbReference>
<protein>
    <recommendedName>
        <fullName evidence="3 11">Tyrosine recombinase XerC</fullName>
    </recommendedName>
</protein>
<name>A0A6M8FWQ8_9GAMM</name>
<feature type="active site" description="O-(3'-phospho-DNA)-tyrosine intermediate" evidence="11">
    <location>
        <position position="272"/>
    </location>
</feature>
<dbReference type="InterPro" id="IPR044068">
    <property type="entry name" value="CB"/>
</dbReference>
<dbReference type="EMBL" id="CP053697">
    <property type="protein sequence ID" value="QKE65348.1"/>
    <property type="molecule type" value="Genomic_DNA"/>
</dbReference>
<dbReference type="InterPro" id="IPR002104">
    <property type="entry name" value="Integrase_catalytic"/>
</dbReference>
<evidence type="ECO:0000256" key="5">
    <source>
        <dbReference type="ARBA" id="ARBA00022618"/>
    </source>
</evidence>
<feature type="domain" description="Tyr recombinase" evidence="13">
    <location>
        <begin position="106"/>
        <end position="285"/>
    </location>
</feature>
<keyword evidence="5 11" id="KW-0132">Cell division</keyword>
<evidence type="ECO:0000313" key="15">
    <source>
        <dbReference type="EMBL" id="QKE65348.1"/>
    </source>
</evidence>
<keyword evidence="10 11" id="KW-0131">Cell cycle</keyword>
<dbReference type="SUPFAM" id="SSF47823">
    <property type="entry name" value="lambda integrase-like, N-terminal domain"/>
    <property type="match status" value="1"/>
</dbReference>
<dbReference type="Pfam" id="PF02899">
    <property type="entry name" value="Phage_int_SAM_1"/>
    <property type="match status" value="1"/>
</dbReference>
<keyword evidence="16" id="KW-1185">Reference proteome</keyword>
<dbReference type="InterPro" id="IPR011010">
    <property type="entry name" value="DNA_brk_join_enz"/>
</dbReference>
<comment type="subcellular location">
    <subcellularLocation>
        <location evidence="1 11">Cytoplasm</location>
    </subcellularLocation>
</comment>
<feature type="region of interest" description="Disordered" evidence="12">
    <location>
        <begin position="288"/>
        <end position="317"/>
    </location>
</feature>
<feature type="domain" description="Core-binding (CB)" evidence="14">
    <location>
        <begin position="1"/>
        <end position="85"/>
    </location>
</feature>
<comment type="subunit">
    <text evidence="11">Forms a cyclic heterotetrameric complex composed of two molecules of XerC and two molecules of XerD.</text>
</comment>
<dbReference type="GO" id="GO:0009037">
    <property type="term" value="F:tyrosine-based site-specific recombinase activity"/>
    <property type="evidence" value="ECO:0007669"/>
    <property type="project" value="UniProtKB-UniRule"/>
</dbReference>
<keyword evidence="7 11" id="KW-0229">DNA integration</keyword>
<dbReference type="InterPro" id="IPR004107">
    <property type="entry name" value="Integrase_SAM-like_N"/>
</dbReference>
<evidence type="ECO:0000256" key="9">
    <source>
        <dbReference type="ARBA" id="ARBA00023172"/>
    </source>
</evidence>
<dbReference type="Gene3D" id="1.10.150.130">
    <property type="match status" value="1"/>
</dbReference>
<dbReference type="CDD" id="cd00798">
    <property type="entry name" value="INT_XerDC_C"/>
    <property type="match status" value="1"/>
</dbReference>
<feature type="active site" evidence="11">
    <location>
        <position position="237"/>
    </location>
</feature>
<evidence type="ECO:0000256" key="3">
    <source>
        <dbReference type="ARBA" id="ARBA00015804"/>
    </source>
</evidence>
<accession>A0A6M8FWQ8</accession>
<feature type="active site" evidence="11">
    <location>
        <position position="263"/>
    </location>
</feature>
<organism evidence="15 16">
    <name type="scientific">Aquipseudomonas campi</name>
    <dbReference type="NCBI Taxonomy" id="2731681"/>
    <lineage>
        <taxon>Bacteria</taxon>
        <taxon>Pseudomonadati</taxon>
        <taxon>Pseudomonadota</taxon>
        <taxon>Gammaproteobacteria</taxon>
        <taxon>Pseudomonadales</taxon>
        <taxon>Pseudomonadaceae</taxon>
        <taxon>Aquipseudomonas</taxon>
    </lineage>
</organism>
<gene>
    <name evidence="11 15" type="primary">xerC</name>
    <name evidence="15" type="ORF">HNE05_18945</name>
</gene>
<dbReference type="InterPro" id="IPR023009">
    <property type="entry name" value="Tyrosine_recombinase_XerC/XerD"/>
</dbReference>
<dbReference type="AlphaFoldDB" id="A0A6M8FWQ8"/>
<dbReference type="PANTHER" id="PTHR30349:SF81">
    <property type="entry name" value="TYROSINE RECOMBINASE XERC"/>
    <property type="match status" value="1"/>
</dbReference>
<evidence type="ECO:0000256" key="7">
    <source>
        <dbReference type="ARBA" id="ARBA00022908"/>
    </source>
</evidence>
<dbReference type="NCBIfam" id="NF001399">
    <property type="entry name" value="PRK00283.1"/>
    <property type="match status" value="1"/>
</dbReference>
<dbReference type="GO" id="GO:0051301">
    <property type="term" value="P:cell division"/>
    <property type="evidence" value="ECO:0007669"/>
    <property type="project" value="UniProtKB-UniRule"/>
</dbReference>
<dbReference type="Gene3D" id="1.10.443.10">
    <property type="entry name" value="Intergrase catalytic core"/>
    <property type="match status" value="1"/>
</dbReference>
<evidence type="ECO:0000256" key="1">
    <source>
        <dbReference type="ARBA" id="ARBA00004496"/>
    </source>
</evidence>
<evidence type="ECO:0000256" key="8">
    <source>
        <dbReference type="ARBA" id="ARBA00023125"/>
    </source>
</evidence>
<comment type="function">
    <text evidence="11">Site-specific tyrosine recombinase, which acts by catalyzing the cutting and rejoining of the recombining DNA molecules. The XerC-XerD complex is essential to convert dimers of the bacterial chromosome into monomers to permit their segregation at cell division. It also contributes to the segregational stability of plasmids.</text>
</comment>
<evidence type="ECO:0000313" key="16">
    <source>
        <dbReference type="Proteomes" id="UP000501379"/>
    </source>
</evidence>